<comment type="similarity">
    <text evidence="2 6">Belongs to the FKBP-type PPIase family.</text>
</comment>
<dbReference type="AlphaFoldDB" id="A0A4Q7ZAA9"/>
<dbReference type="GO" id="GO:0003755">
    <property type="term" value="F:peptidyl-prolyl cis-trans isomerase activity"/>
    <property type="evidence" value="ECO:0007669"/>
    <property type="project" value="UniProtKB-UniRule"/>
</dbReference>
<dbReference type="InterPro" id="IPR001179">
    <property type="entry name" value="PPIase_FKBP_dom"/>
</dbReference>
<dbReference type="EMBL" id="SHKX01000010">
    <property type="protein sequence ID" value="RZU47488.1"/>
    <property type="molecule type" value="Genomic_DNA"/>
</dbReference>
<dbReference type="InterPro" id="IPR046357">
    <property type="entry name" value="PPIase_dom_sf"/>
</dbReference>
<dbReference type="PROSITE" id="PS50059">
    <property type="entry name" value="FKBP_PPIASE"/>
    <property type="match status" value="1"/>
</dbReference>
<dbReference type="Proteomes" id="UP000292423">
    <property type="component" value="Unassembled WGS sequence"/>
</dbReference>
<evidence type="ECO:0000256" key="2">
    <source>
        <dbReference type="ARBA" id="ARBA00006577"/>
    </source>
</evidence>
<comment type="caution">
    <text evidence="8">The sequence shown here is derived from an EMBL/GenBank/DDBJ whole genome shotgun (WGS) entry which is preliminary data.</text>
</comment>
<evidence type="ECO:0000313" key="8">
    <source>
        <dbReference type="EMBL" id="RZU47488.1"/>
    </source>
</evidence>
<keyword evidence="4 5" id="KW-0413">Isomerase</keyword>
<organism evidence="8 9">
    <name type="scientific">Fluviicoccus keumensis</name>
    <dbReference type="NCBI Taxonomy" id="1435465"/>
    <lineage>
        <taxon>Bacteria</taxon>
        <taxon>Pseudomonadati</taxon>
        <taxon>Pseudomonadota</taxon>
        <taxon>Gammaproteobacteria</taxon>
        <taxon>Moraxellales</taxon>
        <taxon>Moraxellaceae</taxon>
        <taxon>Fluviicoccus</taxon>
    </lineage>
</organism>
<accession>A0A4Q7ZAA9</accession>
<protein>
    <recommendedName>
        <fullName evidence="6">Peptidyl-prolyl cis-trans isomerase</fullName>
        <ecNumber evidence="6">5.2.1.8</ecNumber>
    </recommendedName>
</protein>
<dbReference type="SUPFAM" id="SSF54534">
    <property type="entry name" value="FKBP-like"/>
    <property type="match status" value="1"/>
</dbReference>
<keyword evidence="9" id="KW-1185">Reference proteome</keyword>
<evidence type="ECO:0000256" key="4">
    <source>
        <dbReference type="ARBA" id="ARBA00023235"/>
    </source>
</evidence>
<dbReference type="PANTHER" id="PTHR47861">
    <property type="entry name" value="FKBP-TYPE PEPTIDYL-PROLYL CIS-TRANS ISOMERASE SLYD"/>
    <property type="match status" value="1"/>
</dbReference>
<evidence type="ECO:0000256" key="5">
    <source>
        <dbReference type="PROSITE-ProRule" id="PRU00277"/>
    </source>
</evidence>
<keyword evidence="3 5" id="KW-0697">Rotamase</keyword>
<evidence type="ECO:0000313" key="9">
    <source>
        <dbReference type="Proteomes" id="UP000292423"/>
    </source>
</evidence>
<dbReference type="PANTHER" id="PTHR47861:SF4">
    <property type="entry name" value="FKBP-TYPE 16 KDA PEPTIDYL-PROLYL CIS-TRANS ISOMERASE"/>
    <property type="match status" value="1"/>
</dbReference>
<feature type="domain" description="PPIase FKBP-type" evidence="7">
    <location>
        <begin position="13"/>
        <end position="78"/>
    </location>
</feature>
<dbReference type="EC" id="5.2.1.8" evidence="6"/>
<reference evidence="8 9" key="1">
    <citation type="submission" date="2019-02" db="EMBL/GenBank/DDBJ databases">
        <title>Genomic Encyclopedia of Type Strains, Phase IV (KMG-IV): sequencing the most valuable type-strain genomes for metagenomic binning, comparative biology and taxonomic classification.</title>
        <authorList>
            <person name="Goeker M."/>
        </authorList>
    </citation>
    <scope>NUCLEOTIDE SEQUENCE [LARGE SCALE GENOMIC DNA]</scope>
    <source>
        <strain evidence="8 9">DSM 105135</strain>
    </source>
</reference>
<comment type="catalytic activity">
    <reaction evidence="1 5 6">
        <text>[protein]-peptidylproline (omega=180) = [protein]-peptidylproline (omega=0)</text>
        <dbReference type="Rhea" id="RHEA:16237"/>
        <dbReference type="Rhea" id="RHEA-COMP:10747"/>
        <dbReference type="Rhea" id="RHEA-COMP:10748"/>
        <dbReference type="ChEBI" id="CHEBI:83833"/>
        <dbReference type="ChEBI" id="CHEBI:83834"/>
        <dbReference type="EC" id="5.2.1.8"/>
    </reaction>
</comment>
<dbReference type="Pfam" id="PF00254">
    <property type="entry name" value="FKBP_C"/>
    <property type="match status" value="1"/>
</dbReference>
<dbReference type="NCBIfam" id="NF011676">
    <property type="entry name" value="PRK15095.1"/>
    <property type="match status" value="1"/>
</dbReference>
<dbReference type="OrthoDB" id="9808891at2"/>
<evidence type="ECO:0000256" key="6">
    <source>
        <dbReference type="RuleBase" id="RU003915"/>
    </source>
</evidence>
<dbReference type="RefSeq" id="WP_130410727.1">
    <property type="nucleotide sequence ID" value="NZ_SHKX01000010.1"/>
</dbReference>
<gene>
    <name evidence="8" type="ORF">EV700_0451</name>
</gene>
<proteinExistence type="inferred from homology"/>
<evidence type="ECO:0000256" key="3">
    <source>
        <dbReference type="ARBA" id="ARBA00023110"/>
    </source>
</evidence>
<name>A0A4Q7ZAA9_9GAMM</name>
<evidence type="ECO:0000259" key="7">
    <source>
        <dbReference type="PROSITE" id="PS50059"/>
    </source>
</evidence>
<sequence>MIPDNSLQRIGPGKTVSLHFSVCLADGQLLDSTRERPEPAVFTVGDGNLAPGFEKAIFGLKAGDRRSVLIPSADAFGDWQPGNVQTFERHRFVDTELAVGLIVSFADKSKSELPGVVKELHEETVVVDFNHPLAGRDLLFEVDIISVRDADAQPFTIKA</sequence>
<evidence type="ECO:0000256" key="1">
    <source>
        <dbReference type="ARBA" id="ARBA00000971"/>
    </source>
</evidence>
<dbReference type="Gene3D" id="3.10.50.40">
    <property type="match status" value="1"/>
</dbReference>